<feature type="repeat" description="Filamin" evidence="3">
    <location>
        <begin position="1"/>
        <end position="82"/>
    </location>
</feature>
<feature type="compositionally biased region" description="Acidic residues" evidence="4">
    <location>
        <begin position="162"/>
        <end position="174"/>
    </location>
</feature>
<dbReference type="InterPro" id="IPR014756">
    <property type="entry name" value="Ig_E-set"/>
</dbReference>
<dbReference type="PANTHER" id="PTHR38537:SF16">
    <property type="entry name" value="CALPONIN-HOMOLOGY (CH) DOMAIN-CONTAINING PROTEIN"/>
    <property type="match status" value="1"/>
</dbReference>
<feature type="non-terminal residue" evidence="5">
    <location>
        <position position="1"/>
    </location>
</feature>
<dbReference type="GO" id="GO:0030036">
    <property type="term" value="P:actin cytoskeleton organization"/>
    <property type="evidence" value="ECO:0007669"/>
    <property type="project" value="InterPro"/>
</dbReference>
<evidence type="ECO:0000256" key="2">
    <source>
        <dbReference type="ARBA" id="ARBA00022737"/>
    </source>
</evidence>
<dbReference type="GO" id="GO:0051015">
    <property type="term" value="F:actin filament binding"/>
    <property type="evidence" value="ECO:0007669"/>
    <property type="project" value="InterPro"/>
</dbReference>
<gene>
    <name evidence="5" type="ORF">XAT740_LOCUS60375</name>
</gene>
<dbReference type="Proteomes" id="UP000663828">
    <property type="component" value="Unassembled WGS sequence"/>
</dbReference>
<keyword evidence="2" id="KW-0677">Repeat</keyword>
<name>A0A816GXF0_ADIRI</name>
<protein>
    <submittedName>
        <fullName evidence="5">Uncharacterized protein</fullName>
    </submittedName>
</protein>
<dbReference type="PANTHER" id="PTHR38537">
    <property type="entry name" value="JITTERBUG, ISOFORM N"/>
    <property type="match status" value="1"/>
</dbReference>
<feature type="non-terminal residue" evidence="5">
    <location>
        <position position="248"/>
    </location>
</feature>
<dbReference type="Pfam" id="PF00630">
    <property type="entry name" value="Filamin"/>
    <property type="match status" value="1"/>
</dbReference>
<organism evidence="5 6">
    <name type="scientific">Adineta ricciae</name>
    <name type="common">Rotifer</name>
    <dbReference type="NCBI Taxonomy" id="249248"/>
    <lineage>
        <taxon>Eukaryota</taxon>
        <taxon>Metazoa</taxon>
        <taxon>Spiralia</taxon>
        <taxon>Gnathifera</taxon>
        <taxon>Rotifera</taxon>
        <taxon>Eurotatoria</taxon>
        <taxon>Bdelloidea</taxon>
        <taxon>Adinetida</taxon>
        <taxon>Adinetidae</taxon>
        <taxon>Adineta</taxon>
    </lineage>
</organism>
<dbReference type="Gene3D" id="2.60.40.10">
    <property type="entry name" value="Immunoglobulins"/>
    <property type="match status" value="1"/>
</dbReference>
<evidence type="ECO:0000313" key="6">
    <source>
        <dbReference type="Proteomes" id="UP000663828"/>
    </source>
</evidence>
<sequence>IHVSNIDGGVVGHLVKFFIDASKAGVGQLEIVVQDGLLPCNAIPYESCRFEAIFLPNKPGKHTIDIKFNGLSVPGSPFTCYINDLSRVTVSDSLTSAQVGVPLSFDIHHWDLYDDQNQYVPLDILITAPSGRSVPFTRSQLNESITHIDYILNEIVDKSEIGDGDDDDDDDDDNGNSQQFTRRLSFTEKTKQRLEIYRRRSLQQFHDDGTHRVDIRSNKSCSGRMDINGSPFALKAYDTDRLIVSDIP</sequence>
<dbReference type="EMBL" id="CAJNOR010014833">
    <property type="protein sequence ID" value="CAF1680048.1"/>
    <property type="molecule type" value="Genomic_DNA"/>
</dbReference>
<dbReference type="InterPro" id="IPR044801">
    <property type="entry name" value="Filamin"/>
</dbReference>
<dbReference type="PROSITE" id="PS50194">
    <property type="entry name" value="FILAMIN_REPEAT"/>
    <property type="match status" value="1"/>
</dbReference>
<evidence type="ECO:0000313" key="5">
    <source>
        <dbReference type="EMBL" id="CAF1680048.1"/>
    </source>
</evidence>
<accession>A0A816GXF0</accession>
<comment type="caution">
    <text evidence="5">The sequence shown here is derived from an EMBL/GenBank/DDBJ whole genome shotgun (WGS) entry which is preliminary data.</text>
</comment>
<evidence type="ECO:0000256" key="3">
    <source>
        <dbReference type="PROSITE-ProRule" id="PRU00087"/>
    </source>
</evidence>
<proteinExistence type="inferred from homology"/>
<keyword evidence="6" id="KW-1185">Reference proteome</keyword>
<dbReference type="InterPro" id="IPR001298">
    <property type="entry name" value="Filamin/ABP280_rpt"/>
</dbReference>
<evidence type="ECO:0000256" key="4">
    <source>
        <dbReference type="SAM" id="MobiDB-lite"/>
    </source>
</evidence>
<dbReference type="InterPro" id="IPR017868">
    <property type="entry name" value="Filamin/ABP280_repeat-like"/>
</dbReference>
<feature type="compositionally biased region" description="Polar residues" evidence="4">
    <location>
        <begin position="175"/>
        <end position="184"/>
    </location>
</feature>
<evidence type="ECO:0000256" key="1">
    <source>
        <dbReference type="ARBA" id="ARBA00009238"/>
    </source>
</evidence>
<dbReference type="InterPro" id="IPR013783">
    <property type="entry name" value="Ig-like_fold"/>
</dbReference>
<dbReference type="AlphaFoldDB" id="A0A816GXF0"/>
<dbReference type="SMART" id="SM00557">
    <property type="entry name" value="IG_FLMN"/>
    <property type="match status" value="1"/>
</dbReference>
<feature type="region of interest" description="Disordered" evidence="4">
    <location>
        <begin position="161"/>
        <end position="184"/>
    </location>
</feature>
<dbReference type="SUPFAM" id="SSF81296">
    <property type="entry name" value="E set domains"/>
    <property type="match status" value="2"/>
</dbReference>
<reference evidence="5" key="1">
    <citation type="submission" date="2021-02" db="EMBL/GenBank/DDBJ databases">
        <authorList>
            <person name="Nowell W R."/>
        </authorList>
    </citation>
    <scope>NUCLEOTIDE SEQUENCE</scope>
</reference>
<comment type="similarity">
    <text evidence="1">Belongs to the filamin family.</text>
</comment>